<reference evidence="2" key="1">
    <citation type="submission" date="2021-01" db="EMBL/GenBank/DDBJ databases">
        <authorList>
            <consortium name="Genoscope - CEA"/>
            <person name="William W."/>
        </authorList>
    </citation>
    <scope>NUCLEOTIDE SEQUENCE</scope>
</reference>
<gene>
    <name evidence="2" type="ORF">PSON_ATCC_30995.1.T0090229</name>
</gene>
<sequence length="529" mass="63594">MSQHIANQYFQYPQKKVPSRRIKTLYSINDSNSCRIRKVIIPKNISIDKETLYEQLHLEKLKTKQLKQENQSLQGMMQQFGKEINMMDESDQRKVIQQSQLRIKQKEQEIQLLKQNTQFKTQQDQKMQIQDLKKELLKYQIFQKFEGDQNQIVKDNINLLNKIEIQNQYINELEKIRADFIQVKAKNNQLQQVMKLKDQQIQRYRDRDPLSEMNLLKHQSKNENILVDELQIKMDEIQHLHTKLYQYQQIIQENQNSLTEQNYDFKQKVQHLEAEKKSINDKYDKLQKDYNILLERQKQIDQYLQQFTKKKLSTQTLIYGEDQPFQSTTQVIISPLISPHHGDNIVVKQVKKQQIEQTILELKLSLRKKRISLQDAELILFSSEAEITINDLEKQLRLNPFNLKNSTLLSRYMIEDYFEKDFVYDSDLKAPQAKVRSVFRNLMQNYKLNFDQNIQDHVEICIKENLIDFCIKKSMNSLKLENINECMLSQDLQWNSKHSDCLQQLYYNKYNKYLIFEFNNLLKLFDIAQ</sequence>
<keyword evidence="3" id="KW-1185">Reference proteome</keyword>
<keyword evidence="1" id="KW-0175">Coiled coil</keyword>
<proteinExistence type="predicted"/>
<feature type="coiled-coil region" evidence="1">
    <location>
        <begin position="96"/>
        <end position="123"/>
    </location>
</feature>
<dbReference type="Proteomes" id="UP000692954">
    <property type="component" value="Unassembled WGS sequence"/>
</dbReference>
<protein>
    <submittedName>
        <fullName evidence="2">Uncharacterized protein</fullName>
    </submittedName>
</protein>
<evidence type="ECO:0000256" key="1">
    <source>
        <dbReference type="SAM" id="Coils"/>
    </source>
</evidence>
<evidence type="ECO:0000313" key="2">
    <source>
        <dbReference type="EMBL" id="CAD8055411.1"/>
    </source>
</evidence>
<feature type="coiled-coil region" evidence="1">
    <location>
        <begin position="269"/>
        <end position="296"/>
    </location>
</feature>
<evidence type="ECO:0000313" key="3">
    <source>
        <dbReference type="Proteomes" id="UP000692954"/>
    </source>
</evidence>
<dbReference type="EMBL" id="CAJJDN010000009">
    <property type="protein sequence ID" value="CAD8055411.1"/>
    <property type="molecule type" value="Genomic_DNA"/>
</dbReference>
<name>A0A8S1KLS4_9CILI</name>
<organism evidence="2 3">
    <name type="scientific">Paramecium sonneborni</name>
    <dbReference type="NCBI Taxonomy" id="65129"/>
    <lineage>
        <taxon>Eukaryota</taxon>
        <taxon>Sar</taxon>
        <taxon>Alveolata</taxon>
        <taxon>Ciliophora</taxon>
        <taxon>Intramacronucleata</taxon>
        <taxon>Oligohymenophorea</taxon>
        <taxon>Peniculida</taxon>
        <taxon>Parameciidae</taxon>
        <taxon>Paramecium</taxon>
    </lineage>
</organism>
<dbReference type="AlphaFoldDB" id="A0A8S1KLS4"/>
<dbReference type="OrthoDB" id="303874at2759"/>
<comment type="caution">
    <text evidence="2">The sequence shown here is derived from an EMBL/GenBank/DDBJ whole genome shotgun (WGS) entry which is preliminary data.</text>
</comment>
<accession>A0A8S1KLS4</accession>